<evidence type="ECO:0000313" key="3">
    <source>
        <dbReference type="EMBL" id="CBJ26028.1"/>
    </source>
</evidence>
<feature type="chain" id="PRO_5003095713" description="Plastid lipid-associated protein/fibrillin conserved domain-containing protein" evidence="2">
    <location>
        <begin position="31"/>
        <end position="341"/>
    </location>
</feature>
<evidence type="ECO:0000313" key="4">
    <source>
        <dbReference type="Proteomes" id="UP000002630"/>
    </source>
</evidence>
<proteinExistence type="predicted"/>
<evidence type="ECO:0008006" key="5">
    <source>
        <dbReference type="Google" id="ProtNLM"/>
    </source>
</evidence>
<feature type="compositionally biased region" description="Polar residues" evidence="1">
    <location>
        <begin position="49"/>
        <end position="67"/>
    </location>
</feature>
<keyword evidence="4" id="KW-1185">Reference proteome</keyword>
<feature type="region of interest" description="Disordered" evidence="1">
    <location>
        <begin position="278"/>
        <end position="297"/>
    </location>
</feature>
<name>D7FNL7_ECTSI</name>
<accession>D7FNL7</accession>
<dbReference type="OrthoDB" id="10361641at2759"/>
<dbReference type="AlphaFoldDB" id="D7FNL7"/>
<gene>
    <name evidence="3" type="ORF">Esi_0018_0110</name>
</gene>
<dbReference type="EMBL" id="FN649727">
    <property type="protein sequence ID" value="CBJ26028.1"/>
    <property type="molecule type" value="Genomic_DNA"/>
</dbReference>
<dbReference type="Proteomes" id="UP000002630">
    <property type="component" value="Linkage Group LG02"/>
</dbReference>
<protein>
    <recommendedName>
        <fullName evidence="5">Plastid lipid-associated protein/fibrillin conserved domain-containing protein</fullName>
    </recommendedName>
</protein>
<organism evidence="3 4">
    <name type="scientific">Ectocarpus siliculosus</name>
    <name type="common">Brown alga</name>
    <name type="synonym">Conferva siliculosa</name>
    <dbReference type="NCBI Taxonomy" id="2880"/>
    <lineage>
        <taxon>Eukaryota</taxon>
        <taxon>Sar</taxon>
        <taxon>Stramenopiles</taxon>
        <taxon>Ochrophyta</taxon>
        <taxon>PX clade</taxon>
        <taxon>Phaeophyceae</taxon>
        <taxon>Ectocarpales</taxon>
        <taxon>Ectocarpaceae</taxon>
        <taxon>Ectocarpus</taxon>
    </lineage>
</organism>
<dbReference type="InParanoid" id="D7FNL7"/>
<feature type="region of interest" description="Disordered" evidence="1">
    <location>
        <begin position="36"/>
        <end position="94"/>
    </location>
</feature>
<feature type="signal peptide" evidence="2">
    <location>
        <begin position="1"/>
        <end position="30"/>
    </location>
</feature>
<keyword evidence="2" id="KW-0732">Signal</keyword>
<reference evidence="3 4" key="1">
    <citation type="journal article" date="2010" name="Nature">
        <title>The Ectocarpus genome and the independent evolution of multicellularity in brown algae.</title>
        <authorList>
            <person name="Cock J.M."/>
            <person name="Sterck L."/>
            <person name="Rouze P."/>
            <person name="Scornet D."/>
            <person name="Allen A.E."/>
            <person name="Amoutzias G."/>
            <person name="Anthouard V."/>
            <person name="Artiguenave F."/>
            <person name="Aury J.M."/>
            <person name="Badger J.H."/>
            <person name="Beszteri B."/>
            <person name="Billiau K."/>
            <person name="Bonnet E."/>
            <person name="Bothwell J.H."/>
            <person name="Bowler C."/>
            <person name="Boyen C."/>
            <person name="Brownlee C."/>
            <person name="Carrano C.J."/>
            <person name="Charrier B."/>
            <person name="Cho G.Y."/>
            <person name="Coelho S.M."/>
            <person name="Collen J."/>
            <person name="Corre E."/>
            <person name="Da Silva C."/>
            <person name="Delage L."/>
            <person name="Delaroque N."/>
            <person name="Dittami S.M."/>
            <person name="Doulbeau S."/>
            <person name="Elias M."/>
            <person name="Farnham G."/>
            <person name="Gachon C.M."/>
            <person name="Gschloessl B."/>
            <person name="Heesch S."/>
            <person name="Jabbari K."/>
            <person name="Jubin C."/>
            <person name="Kawai H."/>
            <person name="Kimura K."/>
            <person name="Kloareg B."/>
            <person name="Kupper F.C."/>
            <person name="Lang D."/>
            <person name="Le Bail A."/>
            <person name="Leblanc C."/>
            <person name="Lerouge P."/>
            <person name="Lohr M."/>
            <person name="Lopez P.J."/>
            <person name="Martens C."/>
            <person name="Maumus F."/>
            <person name="Michel G."/>
            <person name="Miranda-Saavedra D."/>
            <person name="Morales J."/>
            <person name="Moreau H."/>
            <person name="Motomura T."/>
            <person name="Nagasato C."/>
            <person name="Napoli C.A."/>
            <person name="Nelson D.R."/>
            <person name="Nyvall-Collen P."/>
            <person name="Peters A.F."/>
            <person name="Pommier C."/>
            <person name="Potin P."/>
            <person name="Poulain J."/>
            <person name="Quesneville H."/>
            <person name="Read B."/>
            <person name="Rensing S.A."/>
            <person name="Ritter A."/>
            <person name="Rousvoal S."/>
            <person name="Samanta M."/>
            <person name="Samson G."/>
            <person name="Schroeder D.C."/>
            <person name="Segurens B."/>
            <person name="Strittmatter M."/>
            <person name="Tonon T."/>
            <person name="Tregear J.W."/>
            <person name="Valentin K."/>
            <person name="von Dassow P."/>
            <person name="Yamagishi T."/>
            <person name="Van de Peer Y."/>
            <person name="Wincker P."/>
        </authorList>
    </citation>
    <scope>NUCLEOTIDE SEQUENCE [LARGE SCALE GENOMIC DNA]</scope>
    <source>
        <strain evidence="4">Ec32 / CCAP1310/4</strain>
    </source>
</reference>
<evidence type="ECO:0000256" key="2">
    <source>
        <dbReference type="SAM" id="SignalP"/>
    </source>
</evidence>
<feature type="compositionally biased region" description="Acidic residues" evidence="1">
    <location>
        <begin position="77"/>
        <end position="94"/>
    </location>
</feature>
<sequence length="341" mass="36056">MMANQRHQRHRQCPALAFLVAMSLTGSSMSFAPPLAARGSGAARPSLCGVTSSSRSPLRCVSNTSPTAPRAAAEAAGDQDDDRSSANDDDGIDELVGIDEFRANKAERDRLEEQVEDGRRAVVEAAAAPVAGVGKGVGLGLEGAIFPNDAFPGSPVTKEITLQDTKLENGQPEAMVGFWKLYGSTGDGEDLSGRVILRADGQVVGGPTVRKTPGVEWSDPEGLQPVGGRWAVYSDKRTNRARLRFTIVLSFEKKQQLEMDGTVLMVDGMGEMGGLLSEGNDGEGAGEAELGGEPKPQVFGGVFKRNGEVMDDGEGDFGMMKVPAGEDKLVATVGSQQKRFW</sequence>
<evidence type="ECO:0000256" key="1">
    <source>
        <dbReference type="SAM" id="MobiDB-lite"/>
    </source>
</evidence>
<dbReference type="EMBL" id="FN648291">
    <property type="protein sequence ID" value="CBJ26028.1"/>
    <property type="molecule type" value="Genomic_DNA"/>
</dbReference>